<comment type="caution">
    <text evidence="2">The sequence shown here is derived from an EMBL/GenBank/DDBJ whole genome shotgun (WGS) entry which is preliminary data.</text>
</comment>
<dbReference type="RefSeq" id="XP_044663098.1">
    <property type="nucleotide sequence ID" value="XM_044807163.1"/>
</dbReference>
<evidence type="ECO:0000256" key="1">
    <source>
        <dbReference type="SAM" id="MobiDB-lite"/>
    </source>
</evidence>
<protein>
    <submittedName>
        <fullName evidence="2">Uncharacterized protein</fullName>
    </submittedName>
</protein>
<dbReference type="GeneID" id="68297239"/>
<feature type="region of interest" description="Disordered" evidence="1">
    <location>
        <begin position="92"/>
        <end position="115"/>
    </location>
</feature>
<keyword evidence="3" id="KW-1185">Reference proteome</keyword>
<dbReference type="EMBL" id="BOLY01000008">
    <property type="protein sequence ID" value="GIZ48611.1"/>
    <property type="molecule type" value="Genomic_DNA"/>
</dbReference>
<evidence type="ECO:0000313" key="2">
    <source>
        <dbReference type="EMBL" id="GIZ48611.1"/>
    </source>
</evidence>
<dbReference type="OrthoDB" id="10505110at2759"/>
<accession>A0A9P3CTH7</accession>
<name>A0A9P3CTH7_9PEZI</name>
<organism evidence="2 3">
    <name type="scientific">Cercospora kikuchii</name>
    <dbReference type="NCBI Taxonomy" id="84275"/>
    <lineage>
        <taxon>Eukaryota</taxon>
        <taxon>Fungi</taxon>
        <taxon>Dikarya</taxon>
        <taxon>Ascomycota</taxon>
        <taxon>Pezizomycotina</taxon>
        <taxon>Dothideomycetes</taxon>
        <taxon>Dothideomycetidae</taxon>
        <taxon>Mycosphaerellales</taxon>
        <taxon>Mycosphaerellaceae</taxon>
        <taxon>Cercospora</taxon>
    </lineage>
</organism>
<feature type="compositionally biased region" description="Low complexity" evidence="1">
    <location>
        <begin position="52"/>
        <end position="66"/>
    </location>
</feature>
<proteinExistence type="predicted"/>
<gene>
    <name evidence="2" type="ORF">CKM354_001166400</name>
</gene>
<feature type="region of interest" description="Disordered" evidence="1">
    <location>
        <begin position="1"/>
        <end position="75"/>
    </location>
</feature>
<evidence type="ECO:0000313" key="3">
    <source>
        <dbReference type="Proteomes" id="UP000825890"/>
    </source>
</evidence>
<sequence>MSLASANPYYYRTEDKSRQVASQAPSAVTIKPKSESGAISLTPNVSSKERVNSTCNSTSSTSSTTSLVKTHANESMHKWDARAQRFLEKVGLAPANRPQRMSPAYERPGQISLGY</sequence>
<dbReference type="AlphaFoldDB" id="A0A9P3CTH7"/>
<dbReference type="Proteomes" id="UP000825890">
    <property type="component" value="Unassembled WGS sequence"/>
</dbReference>
<feature type="compositionally biased region" description="Polar residues" evidence="1">
    <location>
        <begin position="37"/>
        <end position="46"/>
    </location>
</feature>
<reference evidence="2 3" key="1">
    <citation type="submission" date="2021-01" db="EMBL/GenBank/DDBJ databases">
        <title>Cercospora kikuchii MAFF 305040 whole genome shotgun sequence.</title>
        <authorList>
            <person name="Kashiwa T."/>
            <person name="Suzuki T."/>
        </authorList>
    </citation>
    <scope>NUCLEOTIDE SEQUENCE [LARGE SCALE GENOMIC DNA]</scope>
    <source>
        <strain evidence="2 3">MAFF 305040</strain>
    </source>
</reference>